<reference evidence="2" key="1">
    <citation type="submission" date="2020-10" db="EMBL/GenBank/DDBJ databases">
        <title>Unveiling of a novel bifunctional photoreceptor, Dualchrome1, isolated from a cosmopolitan green alga.</title>
        <authorList>
            <person name="Suzuki S."/>
            <person name="Kawachi M."/>
        </authorList>
    </citation>
    <scope>NUCLEOTIDE SEQUENCE</scope>
    <source>
        <strain evidence="2">NIES 2893</strain>
    </source>
</reference>
<keyword evidence="1" id="KW-0732">Signal</keyword>
<protein>
    <submittedName>
        <fullName evidence="2">Uncharacterized protein</fullName>
    </submittedName>
</protein>
<evidence type="ECO:0000256" key="1">
    <source>
        <dbReference type="SAM" id="SignalP"/>
    </source>
</evidence>
<evidence type="ECO:0000313" key="2">
    <source>
        <dbReference type="EMBL" id="GHP08400.1"/>
    </source>
</evidence>
<feature type="chain" id="PRO_5032985596" evidence="1">
    <location>
        <begin position="23"/>
        <end position="266"/>
    </location>
</feature>
<dbReference type="EMBL" id="BNJQ01000020">
    <property type="protein sequence ID" value="GHP08400.1"/>
    <property type="molecule type" value="Genomic_DNA"/>
</dbReference>
<dbReference type="AlphaFoldDB" id="A0A830HRK6"/>
<keyword evidence="3" id="KW-1185">Reference proteome</keyword>
<proteinExistence type="predicted"/>
<name>A0A830HRK6_9CHLO</name>
<evidence type="ECO:0000313" key="3">
    <source>
        <dbReference type="Proteomes" id="UP000660262"/>
    </source>
</evidence>
<sequence>MCKLVISAMLCVLSWHLKGASANDPASSWLTYASFSVPASSGVITRVSTTWTIPTMPAVPFGSNAPGWWFGVQTAGGNGALIQPIMAYGYQGSKFSIFNGVFDWTDESWRTSPEVQTVKPGENIISELAMSPSDTRTYVMKIAKEGNEPITTPFTLNKRQTDPETVVYFVLEHQPITCKAYPTSEKLTFRNITVEVNGKVVTPTWEIHQEVPACNSRAEAVDAQTLEFTWSTKWRGASDENNYDVDTSAWPRKWWSAEQPGVTEEA</sequence>
<gene>
    <name evidence="2" type="ORF">PPROV_000713900</name>
</gene>
<dbReference type="Proteomes" id="UP000660262">
    <property type="component" value="Unassembled WGS sequence"/>
</dbReference>
<feature type="signal peptide" evidence="1">
    <location>
        <begin position="1"/>
        <end position="22"/>
    </location>
</feature>
<accession>A0A830HRK6</accession>
<organism evidence="2 3">
    <name type="scientific">Pycnococcus provasolii</name>
    <dbReference type="NCBI Taxonomy" id="41880"/>
    <lineage>
        <taxon>Eukaryota</taxon>
        <taxon>Viridiplantae</taxon>
        <taxon>Chlorophyta</taxon>
        <taxon>Pseudoscourfieldiophyceae</taxon>
        <taxon>Pseudoscourfieldiales</taxon>
        <taxon>Pycnococcaceae</taxon>
        <taxon>Pycnococcus</taxon>
    </lineage>
</organism>
<comment type="caution">
    <text evidence="2">The sequence shown here is derived from an EMBL/GenBank/DDBJ whole genome shotgun (WGS) entry which is preliminary data.</text>
</comment>